<protein>
    <submittedName>
        <fullName evidence="3">Uncharacterized protein</fullName>
    </submittedName>
</protein>
<comment type="caution">
    <text evidence="3">The sequence shown here is derived from an EMBL/GenBank/DDBJ whole genome shotgun (WGS) entry which is preliminary data.</text>
</comment>
<feature type="compositionally biased region" description="Basic and acidic residues" evidence="2">
    <location>
        <begin position="187"/>
        <end position="198"/>
    </location>
</feature>
<feature type="region of interest" description="Disordered" evidence="2">
    <location>
        <begin position="1"/>
        <end position="20"/>
    </location>
</feature>
<gene>
    <name evidence="3" type="ORF">QBC32DRAFT_314292</name>
</gene>
<accession>A0AAN6SFU1</accession>
<feature type="compositionally biased region" description="Basic and acidic residues" evidence="2">
    <location>
        <begin position="82"/>
        <end position="94"/>
    </location>
</feature>
<keyword evidence="4" id="KW-1185">Reference proteome</keyword>
<feature type="region of interest" description="Disordered" evidence="2">
    <location>
        <begin position="138"/>
        <end position="198"/>
    </location>
</feature>
<evidence type="ECO:0000313" key="3">
    <source>
        <dbReference type="EMBL" id="KAK3951994.1"/>
    </source>
</evidence>
<organism evidence="3 4">
    <name type="scientific">Pseudoneurospora amorphoporcata</name>
    <dbReference type="NCBI Taxonomy" id="241081"/>
    <lineage>
        <taxon>Eukaryota</taxon>
        <taxon>Fungi</taxon>
        <taxon>Dikarya</taxon>
        <taxon>Ascomycota</taxon>
        <taxon>Pezizomycotina</taxon>
        <taxon>Sordariomycetes</taxon>
        <taxon>Sordariomycetidae</taxon>
        <taxon>Sordariales</taxon>
        <taxon>Sordariaceae</taxon>
        <taxon>Pseudoneurospora</taxon>
    </lineage>
</organism>
<dbReference type="AlphaFoldDB" id="A0AAN6SFU1"/>
<feature type="region of interest" description="Disordered" evidence="2">
    <location>
        <begin position="60"/>
        <end position="107"/>
    </location>
</feature>
<sequence>MSNLEDEEAPDNKSVEDENVEFKKKITLLENTIANAGLRKSTSVEDESKFLRYENVALREKRAREENANLGAANSRPNHRNPHNDRSPSLDRQRSRSPTSSNSCSNCSKLLSELNEVKNELDNTKDSLLAVKAQAKELGTEKKKVTIETTPKDTDRYDRLTEATDNDSDREGTSTSNLTTTSTGRLSAKEKDPPYFHNEQNKDTISFNVWYRRIQNKLKLNANYFFNDEAKKMYIENRTTEKAARDLEPYLGNGPHCIKTSQQLLDYLKNEYHDHNRKEKAILEFNELVFKMNQDF</sequence>
<reference evidence="3" key="1">
    <citation type="journal article" date="2023" name="Mol. Phylogenet. Evol.">
        <title>Genome-scale phylogeny and comparative genomics of the fungal order Sordariales.</title>
        <authorList>
            <person name="Hensen N."/>
            <person name="Bonometti L."/>
            <person name="Westerberg I."/>
            <person name="Brannstrom I.O."/>
            <person name="Guillou S."/>
            <person name="Cros-Aarteil S."/>
            <person name="Calhoun S."/>
            <person name="Haridas S."/>
            <person name="Kuo A."/>
            <person name="Mondo S."/>
            <person name="Pangilinan J."/>
            <person name="Riley R."/>
            <person name="LaButti K."/>
            <person name="Andreopoulos B."/>
            <person name="Lipzen A."/>
            <person name="Chen C."/>
            <person name="Yan M."/>
            <person name="Daum C."/>
            <person name="Ng V."/>
            <person name="Clum A."/>
            <person name="Steindorff A."/>
            <person name="Ohm R.A."/>
            <person name="Martin F."/>
            <person name="Silar P."/>
            <person name="Natvig D.O."/>
            <person name="Lalanne C."/>
            <person name="Gautier V."/>
            <person name="Ament-Velasquez S.L."/>
            <person name="Kruys A."/>
            <person name="Hutchinson M.I."/>
            <person name="Powell A.J."/>
            <person name="Barry K."/>
            <person name="Miller A.N."/>
            <person name="Grigoriev I.V."/>
            <person name="Debuchy R."/>
            <person name="Gladieux P."/>
            <person name="Hiltunen Thoren M."/>
            <person name="Johannesson H."/>
        </authorList>
    </citation>
    <scope>NUCLEOTIDE SEQUENCE</scope>
    <source>
        <strain evidence="3">CBS 626.80</strain>
    </source>
</reference>
<dbReference type="Proteomes" id="UP001303222">
    <property type="component" value="Unassembled WGS sequence"/>
</dbReference>
<feature type="compositionally biased region" description="Low complexity" evidence="2">
    <location>
        <begin position="173"/>
        <end position="183"/>
    </location>
</feature>
<reference evidence="3" key="2">
    <citation type="submission" date="2023-06" db="EMBL/GenBank/DDBJ databases">
        <authorList>
            <consortium name="Lawrence Berkeley National Laboratory"/>
            <person name="Mondo S.J."/>
            <person name="Hensen N."/>
            <person name="Bonometti L."/>
            <person name="Westerberg I."/>
            <person name="Brannstrom I.O."/>
            <person name="Guillou S."/>
            <person name="Cros-Aarteil S."/>
            <person name="Calhoun S."/>
            <person name="Haridas S."/>
            <person name="Kuo A."/>
            <person name="Pangilinan J."/>
            <person name="Riley R."/>
            <person name="Labutti K."/>
            <person name="Andreopoulos B."/>
            <person name="Lipzen A."/>
            <person name="Chen C."/>
            <person name="Yanf M."/>
            <person name="Daum C."/>
            <person name="Ng V."/>
            <person name="Clum A."/>
            <person name="Steindorff A."/>
            <person name="Ohm R."/>
            <person name="Martin F."/>
            <person name="Silar P."/>
            <person name="Natvig D."/>
            <person name="Lalanne C."/>
            <person name="Gautier V."/>
            <person name="Ament-Velasquez S.L."/>
            <person name="Kruys A."/>
            <person name="Hutchinson M.I."/>
            <person name="Powell A.J."/>
            <person name="Barry K."/>
            <person name="Miller A.N."/>
            <person name="Grigoriev I.V."/>
            <person name="Debuchy R."/>
            <person name="Gladieux P."/>
            <person name="Thoren M.H."/>
            <person name="Johannesson H."/>
        </authorList>
    </citation>
    <scope>NUCLEOTIDE SEQUENCE</scope>
    <source>
        <strain evidence="3">CBS 626.80</strain>
    </source>
</reference>
<dbReference type="EMBL" id="MU859133">
    <property type="protein sequence ID" value="KAK3951994.1"/>
    <property type="molecule type" value="Genomic_DNA"/>
</dbReference>
<name>A0AAN6SFU1_9PEZI</name>
<evidence type="ECO:0000313" key="4">
    <source>
        <dbReference type="Proteomes" id="UP001303222"/>
    </source>
</evidence>
<evidence type="ECO:0000256" key="2">
    <source>
        <dbReference type="SAM" id="MobiDB-lite"/>
    </source>
</evidence>
<feature type="coiled-coil region" evidence="1">
    <location>
        <begin position="107"/>
        <end position="134"/>
    </location>
</feature>
<evidence type="ECO:0000256" key="1">
    <source>
        <dbReference type="SAM" id="Coils"/>
    </source>
</evidence>
<feature type="compositionally biased region" description="Basic and acidic residues" evidence="2">
    <location>
        <begin position="10"/>
        <end position="20"/>
    </location>
</feature>
<feature type="compositionally biased region" description="Basic and acidic residues" evidence="2">
    <location>
        <begin position="138"/>
        <end position="172"/>
    </location>
</feature>
<feature type="compositionally biased region" description="Low complexity" evidence="2">
    <location>
        <begin position="96"/>
        <end position="107"/>
    </location>
</feature>
<proteinExistence type="predicted"/>
<keyword evidence="1" id="KW-0175">Coiled coil</keyword>